<dbReference type="Proteomes" id="UP000030760">
    <property type="component" value="Unassembled WGS sequence"/>
</dbReference>
<accession>M3FRI5</accession>
<gene>
    <name evidence="1" type="ORF">SBD_4422</name>
</gene>
<dbReference type="EMBL" id="KB405078">
    <property type="protein sequence ID" value="EMF54754.1"/>
    <property type="molecule type" value="Genomic_DNA"/>
</dbReference>
<protein>
    <submittedName>
        <fullName evidence="1">Uncharacterized protein</fullName>
    </submittedName>
</protein>
<evidence type="ECO:0000313" key="2">
    <source>
        <dbReference type="Proteomes" id="UP000030760"/>
    </source>
</evidence>
<evidence type="ECO:0000313" key="1">
    <source>
        <dbReference type="EMBL" id="EMF54754.1"/>
    </source>
</evidence>
<organism evidence="1 2">
    <name type="scientific">Streptomyces bottropensis ATCC 25435</name>
    <dbReference type="NCBI Taxonomy" id="1054862"/>
    <lineage>
        <taxon>Bacteria</taxon>
        <taxon>Bacillati</taxon>
        <taxon>Actinomycetota</taxon>
        <taxon>Actinomycetes</taxon>
        <taxon>Kitasatosporales</taxon>
        <taxon>Streptomycetaceae</taxon>
        <taxon>Streptomyces</taxon>
    </lineage>
</organism>
<name>M3FRI5_9ACTN</name>
<sequence>MMSSRPSRVVDGGLRLELQFFPGGDQSVSGDHADFYLLEAHGIPEAPPIYPGHDLDQVRHDLPSWNSDCTVLQSTTTSGK</sequence>
<reference evidence="2" key="1">
    <citation type="journal article" date="2013" name="Genome Announc.">
        <title>Draft Genome Sequence of Streptomyces bottropensis ATCC 25435, a Bottromycin-Producing Actinomycete.</title>
        <authorList>
            <person name="Zhang H."/>
            <person name="Zhou W."/>
            <person name="Zhuang Y."/>
            <person name="Liang X."/>
            <person name="Liu T."/>
        </authorList>
    </citation>
    <scope>NUCLEOTIDE SEQUENCE [LARGE SCALE GENOMIC DNA]</scope>
    <source>
        <strain evidence="2">ATCC 25435</strain>
    </source>
</reference>
<dbReference type="AlphaFoldDB" id="M3FRI5"/>
<proteinExistence type="predicted"/>